<keyword evidence="3" id="KW-0804">Transcription</keyword>
<dbReference type="InterPro" id="IPR019887">
    <property type="entry name" value="Tscrpt_reg_AsnC/Lrp_C"/>
</dbReference>
<keyword evidence="2" id="KW-0238">DNA-binding</keyword>
<feature type="domain" description="HTH asnC-type" evidence="4">
    <location>
        <begin position="29"/>
        <end position="90"/>
    </location>
</feature>
<dbReference type="Proteomes" id="UP000023430">
    <property type="component" value="Unassembled WGS sequence"/>
</dbReference>
<protein>
    <submittedName>
        <fullName evidence="5">AsnC family transcriptional regulator</fullName>
    </submittedName>
</protein>
<dbReference type="SUPFAM" id="SSF54909">
    <property type="entry name" value="Dimeric alpha+beta barrel"/>
    <property type="match status" value="1"/>
</dbReference>
<name>X7F981_9RHOB</name>
<keyword evidence="1" id="KW-0805">Transcription regulation</keyword>
<gene>
    <name evidence="5" type="ORF">RISW2_02435</name>
</gene>
<accession>X7F981</accession>
<dbReference type="Gene3D" id="1.10.10.10">
    <property type="entry name" value="Winged helix-like DNA-binding domain superfamily/Winged helix DNA-binding domain"/>
    <property type="match status" value="1"/>
</dbReference>
<dbReference type="EMBL" id="JAME01000011">
    <property type="protein sequence ID" value="ETX29283.1"/>
    <property type="molecule type" value="Genomic_DNA"/>
</dbReference>
<dbReference type="SMART" id="SM00344">
    <property type="entry name" value="HTH_ASNC"/>
    <property type="match status" value="1"/>
</dbReference>
<evidence type="ECO:0000256" key="2">
    <source>
        <dbReference type="ARBA" id="ARBA00023125"/>
    </source>
</evidence>
<dbReference type="AlphaFoldDB" id="X7F981"/>
<dbReference type="STRING" id="1449351.RISW2_02435"/>
<dbReference type="GO" id="GO:0005829">
    <property type="term" value="C:cytosol"/>
    <property type="evidence" value="ECO:0007669"/>
    <property type="project" value="TreeGrafter"/>
</dbReference>
<reference evidence="5 6" key="1">
    <citation type="submission" date="2014-01" db="EMBL/GenBank/DDBJ databases">
        <title>Roseivivax isoporae LMG 25204 Genome Sequencing.</title>
        <authorList>
            <person name="Lai Q."/>
            <person name="Li G."/>
            <person name="Shao Z."/>
        </authorList>
    </citation>
    <scope>NUCLEOTIDE SEQUENCE [LARGE SCALE GENOMIC DNA]</scope>
    <source>
        <strain evidence="5 6">LMG 25204</strain>
    </source>
</reference>
<dbReference type="Pfam" id="PF01037">
    <property type="entry name" value="AsnC_trans_reg"/>
    <property type="match status" value="1"/>
</dbReference>
<evidence type="ECO:0000313" key="5">
    <source>
        <dbReference type="EMBL" id="ETX29283.1"/>
    </source>
</evidence>
<dbReference type="InterPro" id="IPR036388">
    <property type="entry name" value="WH-like_DNA-bd_sf"/>
</dbReference>
<evidence type="ECO:0000313" key="6">
    <source>
        <dbReference type="Proteomes" id="UP000023430"/>
    </source>
</evidence>
<comment type="caution">
    <text evidence="5">The sequence shown here is derived from an EMBL/GenBank/DDBJ whole genome shotgun (WGS) entry which is preliminary data.</text>
</comment>
<dbReference type="PATRIC" id="fig|1449351.3.peg.1888"/>
<evidence type="ECO:0000256" key="1">
    <source>
        <dbReference type="ARBA" id="ARBA00023015"/>
    </source>
</evidence>
<keyword evidence="6" id="KW-1185">Reference proteome</keyword>
<dbReference type="InterPro" id="IPR019888">
    <property type="entry name" value="Tscrpt_reg_AsnC-like"/>
</dbReference>
<dbReference type="InterPro" id="IPR036390">
    <property type="entry name" value="WH_DNA-bd_sf"/>
</dbReference>
<dbReference type="InterPro" id="IPR000485">
    <property type="entry name" value="AsnC-type_HTH_dom"/>
</dbReference>
<evidence type="ECO:0000259" key="4">
    <source>
        <dbReference type="PROSITE" id="PS50956"/>
    </source>
</evidence>
<dbReference type="Gene3D" id="3.30.70.920">
    <property type="match status" value="1"/>
</dbReference>
<dbReference type="eggNOG" id="COG1522">
    <property type="taxonomic scope" value="Bacteria"/>
</dbReference>
<dbReference type="Pfam" id="PF13412">
    <property type="entry name" value="HTH_24"/>
    <property type="match status" value="1"/>
</dbReference>
<sequence>MRVLPAFPTFTCGHPAHRMAFMQETRRDLDETDLRLLSELQRDAHLTAQELGQRLNLSASQAGRRRQRLETEGYIRAYIARLDPERLGLAVQAFVQVQLATHGPEQGKGFARLLATRAEVISAWTLTGEADYLLRVFCTDLGALNRLIHEVLLAHPTVARVQSQIVMDQTKPDAPFPL</sequence>
<organism evidence="5 6">
    <name type="scientific">Roseivivax isoporae LMG 25204</name>
    <dbReference type="NCBI Taxonomy" id="1449351"/>
    <lineage>
        <taxon>Bacteria</taxon>
        <taxon>Pseudomonadati</taxon>
        <taxon>Pseudomonadota</taxon>
        <taxon>Alphaproteobacteria</taxon>
        <taxon>Rhodobacterales</taxon>
        <taxon>Roseobacteraceae</taxon>
        <taxon>Roseivivax</taxon>
    </lineage>
</organism>
<dbReference type="PANTHER" id="PTHR30154">
    <property type="entry name" value="LEUCINE-RESPONSIVE REGULATORY PROTEIN"/>
    <property type="match status" value="1"/>
</dbReference>
<dbReference type="InterPro" id="IPR011008">
    <property type="entry name" value="Dimeric_a/b-barrel"/>
</dbReference>
<proteinExistence type="predicted"/>
<dbReference type="GO" id="GO:0043200">
    <property type="term" value="P:response to amino acid"/>
    <property type="evidence" value="ECO:0007669"/>
    <property type="project" value="TreeGrafter"/>
</dbReference>
<dbReference type="PANTHER" id="PTHR30154:SF46">
    <property type="entry name" value="TRANSCRIPTIONAL REGULATORY PROTEIN"/>
    <property type="match status" value="1"/>
</dbReference>
<dbReference type="GO" id="GO:0043565">
    <property type="term" value="F:sequence-specific DNA binding"/>
    <property type="evidence" value="ECO:0007669"/>
    <property type="project" value="InterPro"/>
</dbReference>
<dbReference type="PRINTS" id="PR00033">
    <property type="entry name" value="HTHASNC"/>
</dbReference>
<dbReference type="SUPFAM" id="SSF46785">
    <property type="entry name" value="Winged helix' DNA-binding domain"/>
    <property type="match status" value="1"/>
</dbReference>
<dbReference type="PROSITE" id="PS50956">
    <property type="entry name" value="HTH_ASNC_2"/>
    <property type="match status" value="1"/>
</dbReference>
<evidence type="ECO:0000256" key="3">
    <source>
        <dbReference type="ARBA" id="ARBA00023163"/>
    </source>
</evidence>